<keyword evidence="1" id="KW-0812">Transmembrane</keyword>
<dbReference type="Proteomes" id="UP001497382">
    <property type="component" value="Unassembled WGS sequence"/>
</dbReference>
<keyword evidence="1" id="KW-0472">Membrane</keyword>
<evidence type="ECO:0000256" key="1">
    <source>
        <dbReference type="SAM" id="Phobius"/>
    </source>
</evidence>
<gene>
    <name evidence="2" type="ORF">LARSCL_LOCUS15736</name>
</gene>
<dbReference type="AlphaFoldDB" id="A0AAV2AZR3"/>
<evidence type="ECO:0000313" key="3">
    <source>
        <dbReference type="Proteomes" id="UP001497382"/>
    </source>
</evidence>
<reference evidence="2 3" key="1">
    <citation type="submission" date="2024-04" db="EMBL/GenBank/DDBJ databases">
        <authorList>
            <person name="Rising A."/>
            <person name="Reimegard J."/>
            <person name="Sonavane S."/>
            <person name="Akerstrom W."/>
            <person name="Nylinder S."/>
            <person name="Hedman E."/>
            <person name="Kallberg Y."/>
        </authorList>
    </citation>
    <scope>NUCLEOTIDE SEQUENCE [LARGE SCALE GENOMIC DNA]</scope>
</reference>
<feature type="transmembrane region" description="Helical" evidence="1">
    <location>
        <begin position="12"/>
        <end position="35"/>
    </location>
</feature>
<organism evidence="2 3">
    <name type="scientific">Larinioides sclopetarius</name>
    <dbReference type="NCBI Taxonomy" id="280406"/>
    <lineage>
        <taxon>Eukaryota</taxon>
        <taxon>Metazoa</taxon>
        <taxon>Ecdysozoa</taxon>
        <taxon>Arthropoda</taxon>
        <taxon>Chelicerata</taxon>
        <taxon>Arachnida</taxon>
        <taxon>Araneae</taxon>
        <taxon>Araneomorphae</taxon>
        <taxon>Entelegynae</taxon>
        <taxon>Araneoidea</taxon>
        <taxon>Araneidae</taxon>
        <taxon>Larinioides</taxon>
    </lineage>
</organism>
<sequence>MINARPWERRIRTLVLFVVVTYFLSSCLYLSYVIFPRESPSLTLLSNATWWRTNSPPYNMSLLDSSNDLTWLVDRPGFEFLINNKRCDGVDPVFLIVFVHSAPTNFYKRHVISL</sequence>
<protein>
    <submittedName>
        <fullName evidence="2">Uncharacterized protein</fullName>
    </submittedName>
</protein>
<keyword evidence="1" id="KW-1133">Transmembrane helix</keyword>
<dbReference type="EMBL" id="CAXIEN010000243">
    <property type="protein sequence ID" value="CAL1289101.1"/>
    <property type="molecule type" value="Genomic_DNA"/>
</dbReference>
<comment type="caution">
    <text evidence="2">The sequence shown here is derived from an EMBL/GenBank/DDBJ whole genome shotgun (WGS) entry which is preliminary data.</text>
</comment>
<name>A0AAV2AZR3_9ARAC</name>
<accession>A0AAV2AZR3</accession>
<evidence type="ECO:0000313" key="2">
    <source>
        <dbReference type="EMBL" id="CAL1289101.1"/>
    </source>
</evidence>
<proteinExistence type="predicted"/>
<dbReference type="PROSITE" id="PS51257">
    <property type="entry name" value="PROKAR_LIPOPROTEIN"/>
    <property type="match status" value="1"/>
</dbReference>
<keyword evidence="3" id="KW-1185">Reference proteome</keyword>